<dbReference type="GO" id="GO:0047034">
    <property type="term" value="F:15-hydroxyicosatetraenoate dehydrogenase activity"/>
    <property type="evidence" value="ECO:0007669"/>
    <property type="project" value="UniProtKB-EC"/>
</dbReference>
<evidence type="ECO:0000256" key="9">
    <source>
        <dbReference type="ARBA" id="ARBA00047325"/>
    </source>
</evidence>
<evidence type="ECO:0000256" key="3">
    <source>
        <dbReference type="ARBA" id="ARBA00038968"/>
    </source>
</evidence>
<dbReference type="InterPro" id="IPR002347">
    <property type="entry name" value="SDR_fam"/>
</dbReference>
<dbReference type="GO" id="GO:0005737">
    <property type="term" value="C:cytoplasm"/>
    <property type="evidence" value="ECO:0007669"/>
    <property type="project" value="TreeGrafter"/>
</dbReference>
<evidence type="ECO:0000313" key="24">
    <source>
        <dbReference type="Proteomes" id="UP001283361"/>
    </source>
</evidence>
<organism evidence="23 24">
    <name type="scientific">Elysia crispata</name>
    <name type="common">lettuce slug</name>
    <dbReference type="NCBI Taxonomy" id="231223"/>
    <lineage>
        <taxon>Eukaryota</taxon>
        <taxon>Metazoa</taxon>
        <taxon>Spiralia</taxon>
        <taxon>Lophotrochozoa</taxon>
        <taxon>Mollusca</taxon>
        <taxon>Gastropoda</taxon>
        <taxon>Heterobranchia</taxon>
        <taxon>Euthyneura</taxon>
        <taxon>Panpulmonata</taxon>
        <taxon>Sacoglossa</taxon>
        <taxon>Placobranchoidea</taxon>
        <taxon>Plakobranchidae</taxon>
        <taxon>Elysia</taxon>
    </lineage>
</organism>
<dbReference type="GO" id="GO:0016404">
    <property type="term" value="F:15-hydroxyprostaglandin dehydrogenase (NAD+) activity"/>
    <property type="evidence" value="ECO:0007669"/>
    <property type="project" value="UniProtKB-EC"/>
</dbReference>
<comment type="catalytic activity">
    <reaction evidence="16">
        <text>lipoxin A4 + NAD(+) = 15-oxo-(5S,6R)-dihydroxy-(7E,9E,11Z,13E)-eicosatetraenoate + NADH + H(+)</text>
        <dbReference type="Rhea" id="RHEA:41572"/>
        <dbReference type="ChEBI" id="CHEBI:15378"/>
        <dbReference type="ChEBI" id="CHEBI:57540"/>
        <dbReference type="ChEBI" id="CHEBI:57945"/>
        <dbReference type="ChEBI" id="CHEBI:67026"/>
        <dbReference type="ChEBI" id="CHEBI:78311"/>
    </reaction>
    <physiologicalReaction direction="left-to-right" evidence="16">
        <dbReference type="Rhea" id="RHEA:41573"/>
    </physiologicalReaction>
</comment>
<evidence type="ECO:0000256" key="13">
    <source>
        <dbReference type="ARBA" id="ARBA00048144"/>
    </source>
</evidence>
<evidence type="ECO:0000256" key="16">
    <source>
        <dbReference type="ARBA" id="ARBA00048535"/>
    </source>
</evidence>
<evidence type="ECO:0000256" key="1">
    <source>
        <dbReference type="ARBA" id="ARBA00006484"/>
    </source>
</evidence>
<dbReference type="Proteomes" id="UP001283361">
    <property type="component" value="Unassembled WGS sequence"/>
</dbReference>
<evidence type="ECO:0000256" key="4">
    <source>
        <dbReference type="ARBA" id="ARBA00039060"/>
    </source>
</evidence>
<evidence type="ECO:0000256" key="19">
    <source>
        <dbReference type="ARBA" id="ARBA00048921"/>
    </source>
</evidence>
<comment type="catalytic activity">
    <reaction evidence="14">
        <text>resolvin D1 + NAD(+) = 17-oxoresolvin D1 + NADH + H(+)</text>
        <dbReference type="Rhea" id="RHEA:50128"/>
        <dbReference type="ChEBI" id="CHEBI:15378"/>
        <dbReference type="ChEBI" id="CHEBI:57540"/>
        <dbReference type="ChEBI" id="CHEBI:57945"/>
        <dbReference type="ChEBI" id="CHEBI:132079"/>
        <dbReference type="ChEBI" id="CHEBI:132081"/>
    </reaction>
    <physiologicalReaction direction="left-to-right" evidence="14">
        <dbReference type="Rhea" id="RHEA:50129"/>
    </physiologicalReaction>
</comment>
<evidence type="ECO:0000256" key="15">
    <source>
        <dbReference type="ARBA" id="ARBA00048393"/>
    </source>
</evidence>
<comment type="catalytic activity">
    <reaction evidence="18">
        <text>prostaglandin E2 + NAD(+) = 15-oxoprostaglandin E2 + NADH + H(+)</text>
        <dbReference type="Rhea" id="RHEA:11876"/>
        <dbReference type="ChEBI" id="CHEBI:15378"/>
        <dbReference type="ChEBI" id="CHEBI:57400"/>
        <dbReference type="ChEBI" id="CHEBI:57540"/>
        <dbReference type="ChEBI" id="CHEBI:57945"/>
        <dbReference type="ChEBI" id="CHEBI:606564"/>
        <dbReference type="EC" id="1.1.1.141"/>
    </reaction>
    <physiologicalReaction direction="left-to-right" evidence="18">
        <dbReference type="Rhea" id="RHEA:11877"/>
    </physiologicalReaction>
</comment>
<protein>
    <recommendedName>
        <fullName evidence="5">15-hydroxyprostaglandin dehydrogenase [NAD(+)]</fullName>
        <ecNumber evidence="3">1.1.1.141</ecNumber>
        <ecNumber evidence="4">1.1.1.232</ecNumber>
    </recommendedName>
    <alternativeName>
        <fullName evidence="7">Eicosanoid/docosanoid dehydrogenase [NAD(+)]</fullName>
    </alternativeName>
    <alternativeName>
        <fullName evidence="6">Prostaglandin dehydrogenase 1</fullName>
    </alternativeName>
</protein>
<dbReference type="AlphaFoldDB" id="A0AAE1AK76"/>
<comment type="catalytic activity">
    <reaction evidence="10">
        <text>resolvin D1 + NAD(+) = 8-oxoresolvin D1 + NADH + H(+)</text>
        <dbReference type="Rhea" id="RHEA:50124"/>
        <dbReference type="ChEBI" id="CHEBI:15378"/>
        <dbReference type="ChEBI" id="CHEBI:57540"/>
        <dbReference type="ChEBI" id="CHEBI:57945"/>
        <dbReference type="ChEBI" id="CHEBI:132079"/>
        <dbReference type="ChEBI" id="CHEBI:132080"/>
    </reaction>
    <physiologicalReaction direction="left-to-right" evidence="10">
        <dbReference type="Rhea" id="RHEA:50125"/>
    </physiologicalReaction>
</comment>
<evidence type="ECO:0000256" key="10">
    <source>
        <dbReference type="ARBA" id="ARBA00047672"/>
    </source>
</evidence>
<evidence type="ECO:0000256" key="11">
    <source>
        <dbReference type="ARBA" id="ARBA00048008"/>
    </source>
</evidence>
<evidence type="ECO:0000256" key="22">
    <source>
        <dbReference type="RuleBase" id="RU000363"/>
    </source>
</evidence>
<comment type="catalytic activity">
    <reaction evidence="21">
        <text>resolvin E1 + NAD(+) = 18-oxo-resolvin E1 + NADH + H(+)</text>
        <dbReference type="Rhea" id="RHEA:49244"/>
        <dbReference type="ChEBI" id="CHEBI:15378"/>
        <dbReference type="ChEBI" id="CHEBI:57540"/>
        <dbReference type="ChEBI" id="CHEBI:57945"/>
        <dbReference type="ChEBI" id="CHEBI:91000"/>
        <dbReference type="ChEBI" id="CHEBI:91001"/>
    </reaction>
    <physiologicalReaction direction="left-to-right" evidence="21">
        <dbReference type="Rhea" id="RHEA:49245"/>
    </physiologicalReaction>
</comment>
<keyword evidence="24" id="KW-1185">Reference proteome</keyword>
<comment type="catalytic activity">
    <reaction evidence="20">
        <text>(15S)-hydroxy-(5Z,8Z,11Z,13E)-eicosatetraenoate + NAD(+) = 15-oxo-(5Z,8Z,11Z,13E)-eicosatetraenoate + NADH + H(+)</text>
        <dbReference type="Rhea" id="RHEA:23260"/>
        <dbReference type="ChEBI" id="CHEBI:15378"/>
        <dbReference type="ChEBI" id="CHEBI:57409"/>
        <dbReference type="ChEBI" id="CHEBI:57410"/>
        <dbReference type="ChEBI" id="CHEBI:57540"/>
        <dbReference type="ChEBI" id="CHEBI:57945"/>
        <dbReference type="EC" id="1.1.1.232"/>
    </reaction>
    <physiologicalReaction direction="left-to-right" evidence="20">
        <dbReference type="Rhea" id="RHEA:23261"/>
    </physiologicalReaction>
</comment>
<evidence type="ECO:0000256" key="5">
    <source>
        <dbReference type="ARBA" id="ARBA00040276"/>
    </source>
</evidence>
<dbReference type="PROSITE" id="PS00061">
    <property type="entry name" value="ADH_SHORT"/>
    <property type="match status" value="1"/>
</dbReference>
<comment type="catalytic activity">
    <reaction evidence="9">
        <text>prostaglandin E1 + NAD(+) = 15-oxoprostaglandin E1 + NADH + H(+)</text>
        <dbReference type="Rhea" id="RHEA:16477"/>
        <dbReference type="ChEBI" id="CHEBI:15378"/>
        <dbReference type="ChEBI" id="CHEBI:57397"/>
        <dbReference type="ChEBI" id="CHEBI:57401"/>
        <dbReference type="ChEBI" id="CHEBI:57540"/>
        <dbReference type="ChEBI" id="CHEBI:57945"/>
    </reaction>
    <physiologicalReaction direction="left-to-right" evidence="9">
        <dbReference type="Rhea" id="RHEA:16478"/>
    </physiologicalReaction>
</comment>
<dbReference type="PRINTS" id="PR00081">
    <property type="entry name" value="GDHRDH"/>
</dbReference>
<evidence type="ECO:0000256" key="2">
    <source>
        <dbReference type="ARBA" id="ARBA00023002"/>
    </source>
</evidence>
<evidence type="ECO:0000256" key="20">
    <source>
        <dbReference type="ARBA" id="ARBA00049151"/>
    </source>
</evidence>
<dbReference type="PANTHER" id="PTHR44229">
    <property type="entry name" value="15-HYDROXYPROSTAGLANDIN DEHYDROGENASE [NAD(+)]"/>
    <property type="match status" value="1"/>
</dbReference>
<comment type="function">
    <text evidence="8">Catalyzes the NAD-dependent dehydrogenation (oxidation) of a broad array of hydroxylated polyunsaturated fatty acids (mainly eicosanoids and docosanoids, including prostaglandins, lipoxins and resolvins), yielding their corresponding keto (oxo) metabolites. Decreases the levels of the pro-proliferative prostaglandins such as prostaglandin E2 (whose activity is increased in cancer because of an increase in the expression of cyclooxygenase 2) and generates oxo-fatty acid products that can profoundly influence cell function by abrogating pro-inflammatory cytokine expression. Converts resolvins E1, D1 and D2 to their oxo products, which represents a mode of resolvin inactivation. Resolvin E1 plays important roles during the resolution phase of acute inflammation, while resolvins D1 and D2 have a unique role in obesity-induced adipose inflammation.</text>
</comment>
<comment type="catalytic activity">
    <reaction evidence="19">
        <text>resolvin D2 + NAD(+) = 16-oxoresolvin D2 + NADH + H(+)</text>
        <dbReference type="Rhea" id="RHEA:53588"/>
        <dbReference type="ChEBI" id="CHEBI:15378"/>
        <dbReference type="ChEBI" id="CHEBI:57540"/>
        <dbReference type="ChEBI" id="CHEBI:57945"/>
        <dbReference type="ChEBI" id="CHEBI:133367"/>
        <dbReference type="ChEBI" id="CHEBI:137498"/>
    </reaction>
    <physiologicalReaction direction="left-to-right" evidence="19">
        <dbReference type="Rhea" id="RHEA:53589"/>
    </physiologicalReaction>
</comment>
<name>A0AAE1AK76_9GAST</name>
<evidence type="ECO:0000256" key="6">
    <source>
        <dbReference type="ARBA" id="ARBA00041812"/>
    </source>
</evidence>
<sequence>MPEFNVRDKVFFITGGASGIGRGLAEGVLARQGKVFFIDVQEEAGQEAQNELAATYGAINVRFGKADVTNREGFQETFNLAVTIFGKVDVMVNNAGIVRETRPAQVIAVNLLGAIYGTEIAMAHMRKDHGGRGGRVVNISSLYGLIESPFLPVYGATKQGIRSYTQSLSLSPKLEEIGVEYATLHPDGVQTSLVLNVQPGDILYLEELTKQFEEKYLQMEKLVDAFFQLVSLEKMNGAALLVKHGTKTFVELSLEEKGDTFTVKPRL</sequence>
<evidence type="ECO:0000256" key="18">
    <source>
        <dbReference type="ARBA" id="ARBA00048739"/>
    </source>
</evidence>
<accession>A0AAE1AK76</accession>
<evidence type="ECO:0000313" key="23">
    <source>
        <dbReference type="EMBL" id="KAK3789153.1"/>
    </source>
</evidence>
<dbReference type="InterPro" id="IPR036291">
    <property type="entry name" value="NAD(P)-bd_dom_sf"/>
</dbReference>
<comment type="similarity">
    <text evidence="1 22">Belongs to the short-chain dehydrogenases/reductases (SDR) family.</text>
</comment>
<comment type="caution">
    <text evidence="23">The sequence shown here is derived from an EMBL/GenBank/DDBJ whole genome shotgun (WGS) entry which is preliminary data.</text>
</comment>
<comment type="catalytic activity">
    <reaction evidence="15">
        <text>resolvin D2 + NAD(+) = 7-oxoresolvin D2 + NADH + H(+)</text>
        <dbReference type="Rhea" id="RHEA:53584"/>
        <dbReference type="ChEBI" id="CHEBI:15378"/>
        <dbReference type="ChEBI" id="CHEBI:57540"/>
        <dbReference type="ChEBI" id="CHEBI:57945"/>
        <dbReference type="ChEBI" id="CHEBI:133367"/>
        <dbReference type="ChEBI" id="CHEBI:137497"/>
    </reaction>
    <physiologicalReaction direction="left-to-right" evidence="15">
        <dbReference type="Rhea" id="RHEA:53585"/>
    </physiologicalReaction>
</comment>
<dbReference type="EMBL" id="JAWDGP010001678">
    <property type="protein sequence ID" value="KAK3789153.1"/>
    <property type="molecule type" value="Genomic_DNA"/>
</dbReference>
<comment type="catalytic activity">
    <reaction evidence="17">
        <text>prostaglandin A1 + NAD(+) = 15-oxo-prostaglandin A1 + NADH + H(+)</text>
        <dbReference type="Rhea" id="RHEA:41263"/>
        <dbReference type="ChEBI" id="CHEBI:15378"/>
        <dbReference type="ChEBI" id="CHEBI:57398"/>
        <dbReference type="ChEBI" id="CHEBI:57540"/>
        <dbReference type="ChEBI" id="CHEBI:57945"/>
        <dbReference type="ChEBI" id="CHEBI:85072"/>
    </reaction>
    <physiologicalReaction direction="left-to-right" evidence="17">
        <dbReference type="Rhea" id="RHEA:41264"/>
    </physiologicalReaction>
</comment>
<reference evidence="23" key="1">
    <citation type="journal article" date="2023" name="G3 (Bethesda)">
        <title>A reference genome for the long-term kleptoplast-retaining sea slug Elysia crispata morphotype clarki.</title>
        <authorList>
            <person name="Eastman K.E."/>
            <person name="Pendleton A.L."/>
            <person name="Shaikh M.A."/>
            <person name="Suttiyut T."/>
            <person name="Ogas R."/>
            <person name="Tomko P."/>
            <person name="Gavelis G."/>
            <person name="Widhalm J.R."/>
            <person name="Wisecaver J.H."/>
        </authorList>
    </citation>
    <scope>NUCLEOTIDE SEQUENCE</scope>
    <source>
        <strain evidence="23">ECLA1</strain>
    </source>
</reference>
<comment type="catalytic activity">
    <reaction evidence="12">
        <text>15-oxo-(5S,6R)-dihydroxy-(7E,9E,11Z)-eicosatrienoate + NADH + H(+) = (5S,6R,15S)-trihydroxy-(7E,9E,11Z)-eicosatrienoate + NAD(+)</text>
        <dbReference type="Rhea" id="RHEA:41596"/>
        <dbReference type="ChEBI" id="CHEBI:15378"/>
        <dbReference type="ChEBI" id="CHEBI:57540"/>
        <dbReference type="ChEBI" id="CHEBI:57945"/>
        <dbReference type="ChEBI" id="CHEBI:78325"/>
        <dbReference type="ChEBI" id="CHEBI:78329"/>
    </reaction>
    <physiologicalReaction direction="left-to-right" evidence="12">
        <dbReference type="Rhea" id="RHEA:41597"/>
    </physiologicalReaction>
</comment>
<dbReference type="SUPFAM" id="SSF51735">
    <property type="entry name" value="NAD(P)-binding Rossmann-fold domains"/>
    <property type="match status" value="1"/>
</dbReference>
<evidence type="ECO:0000256" key="8">
    <source>
        <dbReference type="ARBA" id="ARBA00045705"/>
    </source>
</evidence>
<evidence type="ECO:0000256" key="17">
    <source>
        <dbReference type="ARBA" id="ARBA00048611"/>
    </source>
</evidence>
<dbReference type="Gene3D" id="3.40.50.720">
    <property type="entry name" value="NAD(P)-binding Rossmann-like Domain"/>
    <property type="match status" value="1"/>
</dbReference>
<evidence type="ECO:0000256" key="7">
    <source>
        <dbReference type="ARBA" id="ARBA00042026"/>
    </source>
</evidence>
<evidence type="ECO:0000256" key="14">
    <source>
        <dbReference type="ARBA" id="ARBA00048170"/>
    </source>
</evidence>
<dbReference type="EC" id="1.1.1.141" evidence="3"/>
<dbReference type="Pfam" id="PF00106">
    <property type="entry name" value="adh_short"/>
    <property type="match status" value="1"/>
</dbReference>
<comment type="catalytic activity">
    <reaction evidence="13">
        <text>(11R)-hydroxy-(5Z,8Z,12E,14Z)-eicosatetraenoate + NAD(+) = 11-oxo-(5Z,8Z,12E,14Z)-eicosatetraenoate + NADH + H(+)</text>
        <dbReference type="Rhea" id="RHEA:48640"/>
        <dbReference type="ChEBI" id="CHEBI:15378"/>
        <dbReference type="ChEBI" id="CHEBI:57540"/>
        <dbReference type="ChEBI" id="CHEBI:57945"/>
        <dbReference type="ChEBI" id="CHEBI:78836"/>
        <dbReference type="ChEBI" id="CHEBI:90697"/>
    </reaction>
    <physiologicalReaction direction="left-to-right" evidence="13">
        <dbReference type="Rhea" id="RHEA:48641"/>
    </physiologicalReaction>
</comment>
<evidence type="ECO:0000256" key="12">
    <source>
        <dbReference type="ARBA" id="ARBA00048140"/>
    </source>
</evidence>
<gene>
    <name evidence="23" type="ORF">RRG08_001546</name>
</gene>
<dbReference type="PANTHER" id="PTHR44229:SF4">
    <property type="entry name" value="15-HYDROXYPROSTAGLANDIN DEHYDROGENASE [NAD(+)]"/>
    <property type="match status" value="1"/>
</dbReference>
<dbReference type="InterPro" id="IPR020904">
    <property type="entry name" value="Sc_DH/Rdtase_CS"/>
</dbReference>
<dbReference type="EC" id="1.1.1.232" evidence="4"/>
<dbReference type="PRINTS" id="PR00080">
    <property type="entry name" value="SDRFAMILY"/>
</dbReference>
<comment type="catalytic activity">
    <reaction evidence="11">
        <text>14-hydroxy-(4Z,7Z,10Z,12E,16Z,19Z)-docosahexaenoate + NAD(+) = 14-oxo-(4Z,7Z,10Z,12E,16Z,19Z)-docosahexaenoate + NADH + H(+)</text>
        <dbReference type="Rhea" id="RHEA:48952"/>
        <dbReference type="ChEBI" id="CHEBI:15378"/>
        <dbReference type="ChEBI" id="CHEBI:57540"/>
        <dbReference type="ChEBI" id="CHEBI:57945"/>
        <dbReference type="ChEBI" id="CHEBI:90866"/>
        <dbReference type="ChEBI" id="CHEBI:90867"/>
    </reaction>
    <physiologicalReaction direction="left-to-right" evidence="11">
        <dbReference type="Rhea" id="RHEA:48953"/>
    </physiologicalReaction>
</comment>
<evidence type="ECO:0000256" key="21">
    <source>
        <dbReference type="ARBA" id="ARBA00049188"/>
    </source>
</evidence>
<keyword evidence="2" id="KW-0560">Oxidoreductase</keyword>
<proteinExistence type="inferred from homology"/>